<dbReference type="PANTHER" id="PTHR33513">
    <property type="entry name" value="OS06G0523300 PROTEIN"/>
    <property type="match status" value="1"/>
</dbReference>
<evidence type="ECO:0000259" key="1">
    <source>
        <dbReference type="Pfam" id="PF24847"/>
    </source>
</evidence>
<dbReference type="EMBL" id="JAKUCV010003540">
    <property type="protein sequence ID" value="KAJ4838474.1"/>
    <property type="molecule type" value="Genomic_DNA"/>
</dbReference>
<name>A0A9Q0FV60_9ROSI</name>
<sequence>MAVSALTVLFHDECTDKANCMDSNKAQGEHTEKKASKENSSCTTTATKCGASEEKFSCSQFQMPLHYPGYTKKHYEVMDEWELNLLLVDYGLQGYTHHDLAYKRNLAMGTFLWNQNDTVQDSPAPPQGKEVSVVLFFLLGLLGFA</sequence>
<dbReference type="Pfam" id="PF24847">
    <property type="entry name" value="DUF7722"/>
    <property type="match status" value="1"/>
</dbReference>
<accession>A0A9Q0FV60</accession>
<dbReference type="InterPro" id="IPR056139">
    <property type="entry name" value="DUF7722"/>
</dbReference>
<evidence type="ECO:0000313" key="2">
    <source>
        <dbReference type="EMBL" id="KAJ4838474.1"/>
    </source>
</evidence>
<dbReference type="PANTHER" id="PTHR33513:SF4">
    <property type="entry name" value="GB|AAF04428.1"/>
    <property type="match status" value="1"/>
</dbReference>
<evidence type="ECO:0000313" key="3">
    <source>
        <dbReference type="Proteomes" id="UP001141552"/>
    </source>
</evidence>
<gene>
    <name evidence="2" type="ORF">Tsubulata_021069</name>
</gene>
<reference evidence="2" key="2">
    <citation type="journal article" date="2023" name="Plants (Basel)">
        <title>Annotation of the Turnera subulata (Passifloraceae) Draft Genome Reveals the S-Locus Evolved after the Divergence of Turneroideae from Passifloroideae in a Stepwise Manner.</title>
        <authorList>
            <person name="Henning P.M."/>
            <person name="Roalson E.H."/>
            <person name="Mir W."/>
            <person name="McCubbin A.G."/>
            <person name="Shore J.S."/>
        </authorList>
    </citation>
    <scope>NUCLEOTIDE SEQUENCE</scope>
    <source>
        <strain evidence="2">F60SS</strain>
    </source>
</reference>
<proteinExistence type="predicted"/>
<organism evidence="2 3">
    <name type="scientific">Turnera subulata</name>
    <dbReference type="NCBI Taxonomy" id="218843"/>
    <lineage>
        <taxon>Eukaryota</taxon>
        <taxon>Viridiplantae</taxon>
        <taxon>Streptophyta</taxon>
        <taxon>Embryophyta</taxon>
        <taxon>Tracheophyta</taxon>
        <taxon>Spermatophyta</taxon>
        <taxon>Magnoliopsida</taxon>
        <taxon>eudicotyledons</taxon>
        <taxon>Gunneridae</taxon>
        <taxon>Pentapetalae</taxon>
        <taxon>rosids</taxon>
        <taxon>fabids</taxon>
        <taxon>Malpighiales</taxon>
        <taxon>Passifloraceae</taxon>
        <taxon>Turnera</taxon>
    </lineage>
</organism>
<feature type="domain" description="DUF7722" evidence="1">
    <location>
        <begin position="67"/>
        <end position="114"/>
    </location>
</feature>
<reference evidence="2" key="1">
    <citation type="submission" date="2022-02" db="EMBL/GenBank/DDBJ databases">
        <authorList>
            <person name="Henning P.M."/>
            <person name="McCubbin A.G."/>
            <person name="Shore J.S."/>
        </authorList>
    </citation>
    <scope>NUCLEOTIDE SEQUENCE</scope>
    <source>
        <strain evidence="2">F60SS</strain>
        <tissue evidence="2">Leaves</tissue>
    </source>
</reference>
<comment type="caution">
    <text evidence="2">The sequence shown here is derived from an EMBL/GenBank/DDBJ whole genome shotgun (WGS) entry which is preliminary data.</text>
</comment>
<dbReference type="Proteomes" id="UP001141552">
    <property type="component" value="Unassembled WGS sequence"/>
</dbReference>
<protein>
    <recommendedName>
        <fullName evidence="1">DUF7722 domain-containing protein</fullName>
    </recommendedName>
</protein>
<dbReference type="AlphaFoldDB" id="A0A9Q0FV60"/>
<keyword evidence="3" id="KW-1185">Reference proteome</keyword>